<reference evidence="2 3" key="1">
    <citation type="journal article" date="2016" name="Nat. Commun.">
        <title>Thousands of microbial genomes shed light on interconnected biogeochemical processes in an aquifer system.</title>
        <authorList>
            <person name="Anantharaman K."/>
            <person name="Brown C.T."/>
            <person name="Hug L.A."/>
            <person name="Sharon I."/>
            <person name="Castelle C.J."/>
            <person name="Probst A.J."/>
            <person name="Thomas B.C."/>
            <person name="Singh A."/>
            <person name="Wilkins M.J."/>
            <person name="Karaoz U."/>
            <person name="Brodie E.L."/>
            <person name="Williams K.H."/>
            <person name="Hubbard S.S."/>
            <person name="Banfield J.F."/>
        </authorList>
    </citation>
    <scope>NUCLEOTIDE SEQUENCE [LARGE SCALE GENOMIC DNA]</scope>
</reference>
<sequence length="471" mass="51274">MQPTRLFIFFSVGVLFLNISLNGAAHAYWVSQNDRLMWYNGQVLGIEDKTAYTYVVRAKLKIAPTGATSPSNTLPTLALTPAPTLAFTFPLTPSPTIIEVAALQNFAGQGQKPNLLPNKNNSQTHSSTSSSSSFSSLSLSSFSSSSSSNQSQNSFGSFDSSSSISIIVFPTATPYNRPAGEGFSAPAQMLSSSSQNNVAFMPPTLTSVPTHMPYPTQAPKKMAFINSVPSGSTSSLPTPTPIPEILRGKSSTIVIEMPTPAPAQRSPFTIVPAPTSIILKGEEMRTIKIDLPKEEVKTSNPENPSISNSNLDITIERKRGDDIAIQQQEFVIQRGMQTVIISTNEQRQGTLTIEKNDTKARITMPISINPTTNILTVDTKSGPMKVSIMPDDALSIIRQLKVVDKSGVPQDIILESRNNQLQYRIRANKQERLLWVIPITVPKDVYVAADTGGLIEIKLSPFYDFLTLFTF</sequence>
<proteinExistence type="predicted"/>
<organism evidence="2 3">
    <name type="scientific">Candidatus Roizmanbacteria bacterium RIFOXYD1_FULL_38_12</name>
    <dbReference type="NCBI Taxonomy" id="1802093"/>
    <lineage>
        <taxon>Bacteria</taxon>
        <taxon>Candidatus Roizmaniibacteriota</taxon>
    </lineage>
</organism>
<gene>
    <name evidence="2" type="ORF">A3K52_04870</name>
</gene>
<dbReference type="Proteomes" id="UP000177050">
    <property type="component" value="Unassembled WGS sequence"/>
</dbReference>
<feature type="compositionally biased region" description="Low complexity" evidence="1">
    <location>
        <begin position="120"/>
        <end position="132"/>
    </location>
</feature>
<evidence type="ECO:0000313" key="3">
    <source>
        <dbReference type="Proteomes" id="UP000177050"/>
    </source>
</evidence>
<accession>A0A1F7L218</accession>
<comment type="caution">
    <text evidence="2">The sequence shown here is derived from an EMBL/GenBank/DDBJ whole genome shotgun (WGS) entry which is preliminary data.</text>
</comment>
<feature type="region of interest" description="Disordered" evidence="1">
    <location>
        <begin position="111"/>
        <end position="132"/>
    </location>
</feature>
<evidence type="ECO:0000313" key="2">
    <source>
        <dbReference type="EMBL" id="OGK74074.1"/>
    </source>
</evidence>
<name>A0A1F7L218_9BACT</name>
<evidence type="ECO:0000256" key="1">
    <source>
        <dbReference type="SAM" id="MobiDB-lite"/>
    </source>
</evidence>
<protein>
    <submittedName>
        <fullName evidence="2">Uncharacterized protein</fullName>
    </submittedName>
</protein>
<dbReference type="AlphaFoldDB" id="A0A1F7L218"/>
<dbReference type="EMBL" id="MGBR01000001">
    <property type="protein sequence ID" value="OGK74074.1"/>
    <property type="molecule type" value="Genomic_DNA"/>
</dbReference>